<dbReference type="Proteomes" id="UP000006860">
    <property type="component" value="Chromosome"/>
</dbReference>
<dbReference type="InterPro" id="IPR036249">
    <property type="entry name" value="Thioredoxin-like_sf"/>
</dbReference>
<evidence type="ECO:0000259" key="3">
    <source>
        <dbReference type="PROSITE" id="PS51352"/>
    </source>
</evidence>
<gene>
    <name evidence="4" type="ordered locus">Plabr_4779</name>
</gene>
<dbReference type="Pfam" id="PF13365">
    <property type="entry name" value="Trypsin_2"/>
    <property type="match status" value="1"/>
</dbReference>
<dbReference type="eggNOG" id="COG0526">
    <property type="taxonomic scope" value="Bacteria"/>
</dbReference>
<name>F0SR99_RUBBR</name>
<dbReference type="eggNOG" id="COG0265">
    <property type="taxonomic scope" value="Bacteria"/>
</dbReference>
<dbReference type="PROSITE" id="PS51352">
    <property type="entry name" value="THIOREDOXIN_2"/>
    <property type="match status" value="1"/>
</dbReference>
<feature type="domain" description="Thioredoxin" evidence="3">
    <location>
        <begin position="1"/>
        <end position="109"/>
    </location>
</feature>
<dbReference type="SUPFAM" id="SSF50494">
    <property type="entry name" value="Trypsin-like serine proteases"/>
    <property type="match status" value="1"/>
</dbReference>
<feature type="signal peptide" evidence="2">
    <location>
        <begin position="1"/>
        <end position="23"/>
    </location>
</feature>
<sequence length="602" mass="63787">MKYLAQSAVVTVSCLVWTSLTFAQDAVLYDFTASWCGPCQQMNPIVHKLAREGFPVQQVDIDKNPELAKKYSVTSIPAFVMVVNGKETSRFVGRTTEGHLRQMLSAARQSKSNTADTRLVSNSNSGNNNQGRSGYSQPHLGQPAPFPSFNSAPASTANANASAGNGNSPTDFRIRNLAGQSAGRNGTPNSASQNNVSQNTLAHNNMSNNAAEQNGTVIRAQFDENANVTKPAPHIDSEAANVRIRIRDDQGINYGSGTIIESRPGKTYVLTCGHIFRNLKADSKVDIDIFTDDRYETFVGKVEKYDLDADVGLVSLPTDGALPVARLARDNGSLKQDMNVISVGCSGGQPPTVEKLKVTALNRYTGPDNIECTGVPVQGRSGGGLFNEDNEVVGVCIAADPKEQRGLYAGLKPVLEMLESCGLNHLIRSATPATNVVADNAPFGGNAADSAAPPANSNSGPFAEWPAPSADSPVDSNVAAASAQPGMPSGTAAGQPATGTNLQALQAAHGAKLTILIESPDMPGHTQVVIIPEATARLIADLTGQVQPTQTVAAQRSLSPAEVQNQQDQFVNGMPRNLREEDRSLTLPTDFSAAQPYRRLRK</sequence>
<dbReference type="Pfam" id="PF00085">
    <property type="entry name" value="Thioredoxin"/>
    <property type="match status" value="1"/>
</dbReference>
<dbReference type="SUPFAM" id="SSF52833">
    <property type="entry name" value="Thioredoxin-like"/>
    <property type="match status" value="1"/>
</dbReference>
<dbReference type="Gene3D" id="3.40.30.10">
    <property type="entry name" value="Glutaredoxin"/>
    <property type="match status" value="1"/>
</dbReference>
<dbReference type="HOGENOM" id="CLU_538480_0_0_0"/>
<evidence type="ECO:0000256" key="2">
    <source>
        <dbReference type="SAM" id="SignalP"/>
    </source>
</evidence>
<dbReference type="GO" id="GO:0015035">
    <property type="term" value="F:protein-disulfide reductase activity"/>
    <property type="evidence" value="ECO:0007669"/>
    <property type="project" value="TreeGrafter"/>
</dbReference>
<feature type="compositionally biased region" description="Polar residues" evidence="1">
    <location>
        <begin position="107"/>
        <end position="120"/>
    </location>
</feature>
<evidence type="ECO:0000256" key="1">
    <source>
        <dbReference type="SAM" id="MobiDB-lite"/>
    </source>
</evidence>
<feature type="region of interest" description="Disordered" evidence="1">
    <location>
        <begin position="107"/>
        <end position="173"/>
    </location>
</feature>
<dbReference type="InterPro" id="IPR009003">
    <property type="entry name" value="Peptidase_S1_PA"/>
</dbReference>
<dbReference type="EMBL" id="CP002546">
    <property type="protein sequence ID" value="ADY62350.1"/>
    <property type="molecule type" value="Genomic_DNA"/>
</dbReference>
<dbReference type="RefSeq" id="WP_013631054.1">
    <property type="nucleotide sequence ID" value="NC_015174.1"/>
</dbReference>
<reference evidence="5" key="1">
    <citation type="submission" date="2011-02" db="EMBL/GenBank/DDBJ databases">
        <title>The complete genome of Planctomyces brasiliensis DSM 5305.</title>
        <authorList>
            <person name="Lucas S."/>
            <person name="Copeland A."/>
            <person name="Lapidus A."/>
            <person name="Bruce D."/>
            <person name="Goodwin L."/>
            <person name="Pitluck S."/>
            <person name="Kyrpides N."/>
            <person name="Mavromatis K."/>
            <person name="Pagani I."/>
            <person name="Ivanova N."/>
            <person name="Ovchinnikova G."/>
            <person name="Lu M."/>
            <person name="Detter J.C."/>
            <person name="Han C."/>
            <person name="Land M."/>
            <person name="Hauser L."/>
            <person name="Markowitz V."/>
            <person name="Cheng J.-F."/>
            <person name="Hugenholtz P."/>
            <person name="Woyke T."/>
            <person name="Wu D."/>
            <person name="Tindall B."/>
            <person name="Pomrenke H.G."/>
            <person name="Brambilla E."/>
            <person name="Klenk H.-P."/>
            <person name="Eisen J.A."/>
        </authorList>
    </citation>
    <scope>NUCLEOTIDE SEQUENCE [LARGE SCALE GENOMIC DNA]</scope>
    <source>
        <strain evidence="5">ATCC 49424 / DSM 5305 / JCM 21570 / NBRC 103401 / IFAM 1448</strain>
    </source>
</reference>
<evidence type="ECO:0000313" key="5">
    <source>
        <dbReference type="Proteomes" id="UP000006860"/>
    </source>
</evidence>
<proteinExistence type="predicted"/>
<feature type="compositionally biased region" description="Low complexity" evidence="1">
    <location>
        <begin position="147"/>
        <end position="170"/>
    </location>
</feature>
<keyword evidence="2" id="KW-0732">Signal</keyword>
<organism evidence="4 5">
    <name type="scientific">Rubinisphaera brasiliensis (strain ATCC 49424 / DSM 5305 / JCM 21570 / IAM 15109 / NBRC 103401 / IFAM 1448)</name>
    <name type="common">Planctomyces brasiliensis</name>
    <dbReference type="NCBI Taxonomy" id="756272"/>
    <lineage>
        <taxon>Bacteria</taxon>
        <taxon>Pseudomonadati</taxon>
        <taxon>Planctomycetota</taxon>
        <taxon>Planctomycetia</taxon>
        <taxon>Planctomycetales</taxon>
        <taxon>Planctomycetaceae</taxon>
        <taxon>Rubinisphaera</taxon>
    </lineage>
</organism>
<dbReference type="InterPro" id="IPR013766">
    <property type="entry name" value="Thioredoxin_domain"/>
</dbReference>
<feature type="region of interest" description="Disordered" evidence="1">
    <location>
        <begin position="447"/>
        <end position="497"/>
    </location>
</feature>
<feature type="compositionally biased region" description="Low complexity" evidence="1">
    <location>
        <begin position="447"/>
        <end position="461"/>
    </location>
</feature>
<dbReference type="Gene3D" id="2.40.10.120">
    <property type="match status" value="1"/>
</dbReference>
<dbReference type="PANTHER" id="PTHR45663">
    <property type="entry name" value="GEO12009P1"/>
    <property type="match status" value="1"/>
</dbReference>
<accession>F0SR99</accession>
<protein>
    <submittedName>
        <fullName evidence="4">Thioredoxin domain-containing protein</fullName>
    </submittedName>
</protein>
<keyword evidence="5" id="KW-1185">Reference proteome</keyword>
<dbReference type="OrthoDB" id="8560253at2"/>
<dbReference type="KEGG" id="pbs:Plabr_4779"/>
<feature type="chain" id="PRO_5003257246" evidence="2">
    <location>
        <begin position="24"/>
        <end position="602"/>
    </location>
</feature>
<dbReference type="STRING" id="756272.Plabr_4779"/>
<feature type="region of interest" description="Disordered" evidence="1">
    <location>
        <begin position="579"/>
        <end position="602"/>
    </location>
</feature>
<dbReference type="PANTHER" id="PTHR45663:SF11">
    <property type="entry name" value="GEO12009P1"/>
    <property type="match status" value="1"/>
</dbReference>
<dbReference type="CDD" id="cd02947">
    <property type="entry name" value="TRX_family"/>
    <property type="match status" value="1"/>
</dbReference>
<dbReference type="AlphaFoldDB" id="F0SR99"/>
<evidence type="ECO:0000313" key="4">
    <source>
        <dbReference type="EMBL" id="ADY62350.1"/>
    </source>
</evidence>
<feature type="compositionally biased region" description="Low complexity" evidence="1">
    <location>
        <begin position="121"/>
        <end position="136"/>
    </location>
</feature>
<dbReference type="GO" id="GO:0005737">
    <property type="term" value="C:cytoplasm"/>
    <property type="evidence" value="ECO:0007669"/>
    <property type="project" value="TreeGrafter"/>
</dbReference>